<dbReference type="InterPro" id="IPR030185">
    <property type="entry name" value="Mae1"/>
</dbReference>
<dbReference type="Proteomes" id="UP000001072">
    <property type="component" value="Unassembled WGS sequence"/>
</dbReference>
<feature type="transmembrane region" description="Helical" evidence="5">
    <location>
        <begin position="108"/>
        <end position="131"/>
    </location>
</feature>
<evidence type="ECO:0008006" key="8">
    <source>
        <dbReference type="Google" id="ProtNLM"/>
    </source>
</evidence>
<name>F4RHD7_MELLP</name>
<feature type="transmembrane region" description="Helical" evidence="5">
    <location>
        <begin position="253"/>
        <end position="280"/>
    </location>
</feature>
<dbReference type="KEGG" id="mlr:MELLADRAFT_55703"/>
<dbReference type="InterPro" id="IPR038665">
    <property type="entry name" value="Voltage-dep_anion_channel_sf"/>
</dbReference>
<feature type="transmembrane region" description="Helical" evidence="5">
    <location>
        <begin position="38"/>
        <end position="61"/>
    </location>
</feature>
<evidence type="ECO:0000256" key="1">
    <source>
        <dbReference type="ARBA" id="ARBA00004141"/>
    </source>
</evidence>
<keyword evidence="3 5" id="KW-1133">Transmembrane helix</keyword>
<dbReference type="GO" id="GO:0015140">
    <property type="term" value="F:malate transmembrane transporter activity"/>
    <property type="evidence" value="ECO:0007669"/>
    <property type="project" value="InterPro"/>
</dbReference>
<sequence>MIHGIHWQAYPLGMGTASVYILLYNLKKHPAWLTKLEIVLFILNCLIFISATSLLGVQAFLYTKQFKRVIMDPNRNSFIPTFALNFATIIVGLVNYVVPAGLTIEEVYVIFWVYVAMSSVVAFSVMTIWFLRPRDPLGSMTPAWAFPVFPLMFTGVVAINVLRIVPLTDPRAVTVVVVGLLGFGGGAFMSIFYLSIFLLRLMHTGFMAGHQANGAFVAVGPPGFSALVFFHMGKACRTILPANKLISELAGEVWFAGCVFVGIMLTGTAFLLFILAVIPYWSRLHKHLDEILGCWATTFPNVGLILSLKFLGETFNSPTFFAVQFVMTMLIIIAYVAVFCLTGVAIYKGVIFSSNDKAIFADDYDLDNMKVKVADERSLDYHA</sequence>
<feature type="transmembrane region" description="Helical" evidence="5">
    <location>
        <begin position="177"/>
        <end position="202"/>
    </location>
</feature>
<dbReference type="HOGENOM" id="CLU_030057_3_0_1"/>
<dbReference type="STRING" id="747676.F4RHD7"/>
<reference evidence="7" key="1">
    <citation type="journal article" date="2011" name="Proc. Natl. Acad. Sci. U.S.A.">
        <title>Obligate biotrophy features unraveled by the genomic analysis of rust fungi.</title>
        <authorList>
            <person name="Duplessis S."/>
            <person name="Cuomo C.A."/>
            <person name="Lin Y.-C."/>
            <person name="Aerts A."/>
            <person name="Tisserant E."/>
            <person name="Veneault-Fourrey C."/>
            <person name="Joly D.L."/>
            <person name="Hacquard S."/>
            <person name="Amselem J."/>
            <person name="Cantarel B.L."/>
            <person name="Chiu R."/>
            <person name="Coutinho P.M."/>
            <person name="Feau N."/>
            <person name="Field M."/>
            <person name="Frey P."/>
            <person name="Gelhaye E."/>
            <person name="Goldberg J."/>
            <person name="Grabherr M.G."/>
            <person name="Kodira C.D."/>
            <person name="Kohler A."/>
            <person name="Kuees U."/>
            <person name="Lindquist E.A."/>
            <person name="Lucas S.M."/>
            <person name="Mago R."/>
            <person name="Mauceli E."/>
            <person name="Morin E."/>
            <person name="Murat C."/>
            <person name="Pangilinan J.L."/>
            <person name="Park R."/>
            <person name="Pearson M."/>
            <person name="Quesneville H."/>
            <person name="Rouhier N."/>
            <person name="Sakthikumar S."/>
            <person name="Salamov A.A."/>
            <person name="Schmutz J."/>
            <person name="Selles B."/>
            <person name="Shapiro H."/>
            <person name="Tanguay P."/>
            <person name="Tuskan G.A."/>
            <person name="Henrissat B."/>
            <person name="Van de Peer Y."/>
            <person name="Rouze P."/>
            <person name="Ellis J.G."/>
            <person name="Dodds P.N."/>
            <person name="Schein J.E."/>
            <person name="Zhong S."/>
            <person name="Hamelin R.C."/>
            <person name="Grigoriev I.V."/>
            <person name="Szabo L.J."/>
            <person name="Martin F."/>
        </authorList>
    </citation>
    <scope>NUCLEOTIDE SEQUENCE [LARGE SCALE GENOMIC DNA]</scope>
    <source>
        <strain evidence="7">98AG31 / pathotype 3-4-7</strain>
    </source>
</reference>
<gene>
    <name evidence="6" type="ORF">MELLADRAFT_55703</name>
</gene>
<dbReference type="PANTHER" id="PTHR31162:SF0">
    <property type="entry name" value="MALIC ACID TRANSPORT PROTEIN"/>
    <property type="match status" value="1"/>
</dbReference>
<evidence type="ECO:0000313" key="7">
    <source>
        <dbReference type="Proteomes" id="UP000001072"/>
    </source>
</evidence>
<protein>
    <recommendedName>
        <fullName evidence="8">C4-dicarboxylate transporter/malic acid transport protein</fullName>
    </recommendedName>
</protein>
<dbReference type="EMBL" id="GL883101">
    <property type="protein sequence ID" value="EGG08265.1"/>
    <property type="molecule type" value="Genomic_DNA"/>
</dbReference>
<feature type="transmembrane region" description="Helical" evidence="5">
    <location>
        <begin position="214"/>
        <end position="233"/>
    </location>
</feature>
<feature type="transmembrane region" description="Helical" evidence="5">
    <location>
        <begin position="143"/>
        <end position="165"/>
    </location>
</feature>
<dbReference type="Pfam" id="PF03595">
    <property type="entry name" value="SLAC1"/>
    <property type="match status" value="1"/>
</dbReference>
<dbReference type="Gene3D" id="1.50.10.150">
    <property type="entry name" value="Voltage-dependent anion channel"/>
    <property type="match status" value="1"/>
</dbReference>
<comment type="subcellular location">
    <subcellularLocation>
        <location evidence="1">Membrane</location>
        <topology evidence="1">Multi-pass membrane protein</topology>
    </subcellularLocation>
</comment>
<accession>F4RHD7</accession>
<keyword evidence="7" id="KW-1185">Reference proteome</keyword>
<dbReference type="RefSeq" id="XP_007408463.1">
    <property type="nucleotide sequence ID" value="XM_007408401.1"/>
</dbReference>
<dbReference type="GeneID" id="18928990"/>
<dbReference type="OrthoDB" id="2901184at2759"/>
<organism evidence="7">
    <name type="scientific">Melampsora larici-populina (strain 98AG31 / pathotype 3-4-7)</name>
    <name type="common">Poplar leaf rust fungus</name>
    <dbReference type="NCBI Taxonomy" id="747676"/>
    <lineage>
        <taxon>Eukaryota</taxon>
        <taxon>Fungi</taxon>
        <taxon>Dikarya</taxon>
        <taxon>Basidiomycota</taxon>
        <taxon>Pucciniomycotina</taxon>
        <taxon>Pucciniomycetes</taxon>
        <taxon>Pucciniales</taxon>
        <taxon>Melampsoraceae</taxon>
        <taxon>Melampsora</taxon>
    </lineage>
</organism>
<dbReference type="PANTHER" id="PTHR31162">
    <property type="entry name" value="MALIC ACID TRANSPORT PROTEIN-RELATED"/>
    <property type="match status" value="1"/>
</dbReference>
<evidence type="ECO:0000256" key="2">
    <source>
        <dbReference type="ARBA" id="ARBA00022692"/>
    </source>
</evidence>
<dbReference type="eggNOG" id="ENOG502QV03">
    <property type="taxonomic scope" value="Eukaryota"/>
</dbReference>
<dbReference type="AlphaFoldDB" id="F4RHD7"/>
<keyword evidence="2 5" id="KW-0812">Transmembrane</keyword>
<feature type="transmembrane region" description="Helical" evidence="5">
    <location>
        <begin position="82"/>
        <end position="102"/>
    </location>
</feature>
<feature type="transmembrane region" description="Helical" evidence="5">
    <location>
        <begin position="323"/>
        <end position="347"/>
    </location>
</feature>
<evidence type="ECO:0000256" key="4">
    <source>
        <dbReference type="ARBA" id="ARBA00023136"/>
    </source>
</evidence>
<keyword evidence="4 5" id="KW-0472">Membrane</keyword>
<dbReference type="InterPro" id="IPR004695">
    <property type="entry name" value="SLAC1/Mae1/Ssu1/TehA"/>
</dbReference>
<evidence type="ECO:0000313" key="6">
    <source>
        <dbReference type="EMBL" id="EGG08265.1"/>
    </source>
</evidence>
<evidence type="ECO:0000256" key="5">
    <source>
        <dbReference type="SAM" id="Phobius"/>
    </source>
</evidence>
<dbReference type="InParanoid" id="F4RHD7"/>
<dbReference type="VEuPathDB" id="FungiDB:MELLADRAFT_55703"/>
<feature type="transmembrane region" description="Helical" evidence="5">
    <location>
        <begin position="7"/>
        <end position="26"/>
    </location>
</feature>
<evidence type="ECO:0000256" key="3">
    <source>
        <dbReference type="ARBA" id="ARBA00022989"/>
    </source>
</evidence>
<proteinExistence type="predicted"/>
<dbReference type="GO" id="GO:0016020">
    <property type="term" value="C:membrane"/>
    <property type="evidence" value="ECO:0007669"/>
    <property type="project" value="UniProtKB-SubCell"/>
</dbReference>